<sequence>MDNETRRRIEETVIDLLKISNMEEMTEYKIRAEAEKRLGMDLSDIQCKCLVRDVVEDFLHSFTERDDKGKEGEPGPSDRYENKATEQEIVRKKEINADVDRVICQLSNNRNVTVHEFKGNALVSIRQYYEKDGKQLPGIKGGHYALQTKLALLASLR</sequence>
<accession>A0AAV6NHN7</accession>
<evidence type="ECO:0000256" key="1">
    <source>
        <dbReference type="SAM" id="MobiDB-lite"/>
    </source>
</evidence>
<dbReference type="PANTHER" id="PTHR13215">
    <property type="entry name" value="RNA POLYMERASE II TRANSCRIPTIONAL COACTIVATOR"/>
    <property type="match status" value="1"/>
</dbReference>
<dbReference type="Proteomes" id="UP000685013">
    <property type="component" value="Chromosome 6"/>
</dbReference>
<feature type="domain" description="DEK-C" evidence="2">
    <location>
        <begin position="3"/>
        <end position="60"/>
    </location>
</feature>
<dbReference type="GO" id="GO:0003677">
    <property type="term" value="F:DNA binding"/>
    <property type="evidence" value="ECO:0007669"/>
    <property type="project" value="InterPro"/>
</dbReference>
<dbReference type="InterPro" id="IPR003173">
    <property type="entry name" value="PC4_C"/>
</dbReference>
<dbReference type="GO" id="GO:0060261">
    <property type="term" value="P:positive regulation of transcription initiation by RNA polymerase II"/>
    <property type="evidence" value="ECO:0007669"/>
    <property type="project" value="InterPro"/>
</dbReference>
<dbReference type="Pfam" id="PF02229">
    <property type="entry name" value="PC4"/>
    <property type="match status" value="1"/>
</dbReference>
<organism evidence="3 4">
    <name type="scientific">Cucurbita argyrosperma subsp. sororia</name>
    <dbReference type="NCBI Taxonomy" id="37648"/>
    <lineage>
        <taxon>Eukaryota</taxon>
        <taxon>Viridiplantae</taxon>
        <taxon>Streptophyta</taxon>
        <taxon>Embryophyta</taxon>
        <taxon>Tracheophyta</taxon>
        <taxon>Spermatophyta</taxon>
        <taxon>Magnoliopsida</taxon>
        <taxon>eudicotyledons</taxon>
        <taxon>Gunneridae</taxon>
        <taxon>Pentapetalae</taxon>
        <taxon>rosids</taxon>
        <taxon>fabids</taxon>
        <taxon>Cucurbitales</taxon>
        <taxon>Cucurbitaceae</taxon>
        <taxon>Cucurbiteae</taxon>
        <taxon>Cucurbita</taxon>
    </lineage>
</organism>
<gene>
    <name evidence="3" type="primary">KELP</name>
    <name evidence="3" type="ORF">SDJN03_10257</name>
</gene>
<proteinExistence type="predicted"/>
<dbReference type="Pfam" id="PF08766">
    <property type="entry name" value="DEK_C"/>
    <property type="match status" value="1"/>
</dbReference>
<evidence type="ECO:0000259" key="2">
    <source>
        <dbReference type="PROSITE" id="PS51998"/>
    </source>
</evidence>
<dbReference type="EMBL" id="JAGKQH010000006">
    <property type="protein sequence ID" value="KAG6597077.1"/>
    <property type="molecule type" value="Genomic_DNA"/>
</dbReference>
<comment type="caution">
    <text evidence="3">The sequence shown here is derived from an EMBL/GenBank/DDBJ whole genome shotgun (WGS) entry which is preliminary data.</text>
</comment>
<protein>
    <submittedName>
        <fullName evidence="3">RNA polymerase II transcriptional coactivator KELP</fullName>
    </submittedName>
</protein>
<dbReference type="PROSITE" id="PS51998">
    <property type="entry name" value="DEK_C"/>
    <property type="match status" value="1"/>
</dbReference>
<reference evidence="3 4" key="1">
    <citation type="journal article" date="2021" name="Hortic Res">
        <title>The domestication of Cucurbita argyrosperma as revealed by the genome of its wild relative.</title>
        <authorList>
            <person name="Barrera-Redondo J."/>
            <person name="Sanchez-de la Vega G."/>
            <person name="Aguirre-Liguori J.A."/>
            <person name="Castellanos-Morales G."/>
            <person name="Gutierrez-Guerrero Y.T."/>
            <person name="Aguirre-Dugua X."/>
            <person name="Aguirre-Planter E."/>
            <person name="Tenaillon M.I."/>
            <person name="Lira-Saade R."/>
            <person name="Eguiarte L.E."/>
        </authorList>
    </citation>
    <scope>NUCLEOTIDE SEQUENCE [LARGE SCALE GENOMIC DNA]</scope>
    <source>
        <strain evidence="3">JBR-2021</strain>
    </source>
</reference>
<keyword evidence="4" id="KW-1185">Reference proteome</keyword>
<name>A0AAV6NHN7_9ROSI</name>
<dbReference type="InterPro" id="IPR014876">
    <property type="entry name" value="DEK_C"/>
</dbReference>
<evidence type="ECO:0000313" key="3">
    <source>
        <dbReference type="EMBL" id="KAG6597077.1"/>
    </source>
</evidence>
<feature type="non-terminal residue" evidence="3">
    <location>
        <position position="1"/>
    </location>
</feature>
<dbReference type="GO" id="GO:0003713">
    <property type="term" value="F:transcription coactivator activity"/>
    <property type="evidence" value="ECO:0007669"/>
    <property type="project" value="InterPro"/>
</dbReference>
<dbReference type="AlphaFoldDB" id="A0AAV6NHN7"/>
<evidence type="ECO:0000313" key="4">
    <source>
        <dbReference type="Proteomes" id="UP000685013"/>
    </source>
</evidence>
<feature type="region of interest" description="Disordered" evidence="1">
    <location>
        <begin position="63"/>
        <end position="82"/>
    </location>
</feature>
<dbReference type="InterPro" id="IPR045125">
    <property type="entry name" value="Sub1/Tcp4-like"/>
</dbReference>